<feature type="region of interest" description="Disordered" evidence="6">
    <location>
        <begin position="335"/>
        <end position="388"/>
    </location>
</feature>
<dbReference type="PRINTS" id="PR00454">
    <property type="entry name" value="ETSDOMAIN"/>
</dbReference>
<evidence type="ECO:0000256" key="4">
    <source>
        <dbReference type="ARBA" id="ARBA00023242"/>
    </source>
</evidence>
<dbReference type="InterPro" id="IPR046328">
    <property type="entry name" value="ETS_fam"/>
</dbReference>
<feature type="compositionally biased region" description="Acidic residues" evidence="6">
    <location>
        <begin position="901"/>
        <end position="910"/>
    </location>
</feature>
<organism evidence="8 9">
    <name type="scientific">Acromyrmex charruanus</name>
    <dbReference type="NCBI Taxonomy" id="2715315"/>
    <lineage>
        <taxon>Eukaryota</taxon>
        <taxon>Metazoa</taxon>
        <taxon>Ecdysozoa</taxon>
        <taxon>Arthropoda</taxon>
        <taxon>Hexapoda</taxon>
        <taxon>Insecta</taxon>
        <taxon>Pterygota</taxon>
        <taxon>Neoptera</taxon>
        <taxon>Endopterygota</taxon>
        <taxon>Hymenoptera</taxon>
        <taxon>Apocrita</taxon>
        <taxon>Aculeata</taxon>
        <taxon>Formicoidea</taxon>
        <taxon>Formicidae</taxon>
        <taxon>Myrmicinae</taxon>
        <taxon>Acromyrmex</taxon>
    </lineage>
</organism>
<protein>
    <submittedName>
        <fullName evidence="8">ETV1 protein</fullName>
    </submittedName>
</protein>
<evidence type="ECO:0000259" key="7">
    <source>
        <dbReference type="PROSITE" id="PS50061"/>
    </source>
</evidence>
<reference evidence="8" key="1">
    <citation type="submission" date="2020-03" db="EMBL/GenBank/DDBJ databases">
        <title>Relaxed selection underlies rapid genomic changes in the transitions from sociality to social parasitism in ants.</title>
        <authorList>
            <person name="Bi X."/>
        </authorList>
    </citation>
    <scope>NUCLEOTIDE SEQUENCE</scope>
    <source>
        <strain evidence="8">BGI-DK2014a</strain>
        <tissue evidence="8">Whole body</tissue>
    </source>
</reference>
<dbReference type="AlphaFoldDB" id="A0A836K1M2"/>
<feature type="region of interest" description="Disordered" evidence="6">
    <location>
        <begin position="901"/>
        <end position="963"/>
    </location>
</feature>
<dbReference type="SUPFAM" id="SSF46785">
    <property type="entry name" value="Winged helix' DNA-binding domain"/>
    <property type="match status" value="1"/>
</dbReference>
<dbReference type="InterPro" id="IPR036390">
    <property type="entry name" value="WH_DNA-bd_sf"/>
</dbReference>
<evidence type="ECO:0000313" key="9">
    <source>
        <dbReference type="Proteomes" id="UP000669903"/>
    </source>
</evidence>
<keyword evidence="3 5" id="KW-0238">DNA-binding</keyword>
<dbReference type="InterPro" id="IPR036388">
    <property type="entry name" value="WH-like_DNA-bd_sf"/>
</dbReference>
<dbReference type="PROSITE" id="PS00346">
    <property type="entry name" value="ETS_DOMAIN_2"/>
    <property type="match status" value="1"/>
</dbReference>
<feature type="compositionally biased region" description="Basic and acidic residues" evidence="6">
    <location>
        <begin position="621"/>
        <end position="632"/>
    </location>
</feature>
<dbReference type="GO" id="GO:0030154">
    <property type="term" value="P:cell differentiation"/>
    <property type="evidence" value="ECO:0007669"/>
    <property type="project" value="TreeGrafter"/>
</dbReference>
<feature type="compositionally biased region" description="Polar residues" evidence="6">
    <location>
        <begin position="341"/>
        <end position="377"/>
    </location>
</feature>
<feature type="domain" description="ETS" evidence="7">
    <location>
        <begin position="409"/>
        <end position="489"/>
    </location>
</feature>
<evidence type="ECO:0000256" key="3">
    <source>
        <dbReference type="ARBA" id="ARBA00023125"/>
    </source>
</evidence>
<proteinExistence type="inferred from homology"/>
<dbReference type="Gene3D" id="1.10.10.10">
    <property type="entry name" value="Winged helix-like DNA-binding domain superfamily/Winged helix DNA-binding domain"/>
    <property type="match status" value="1"/>
</dbReference>
<dbReference type="FunFam" id="1.10.10.10:FF:000121">
    <property type="entry name" value="ETS translocation variant 5"/>
    <property type="match status" value="1"/>
</dbReference>
<feature type="region of interest" description="Disordered" evidence="6">
    <location>
        <begin position="165"/>
        <end position="185"/>
    </location>
</feature>
<evidence type="ECO:0000256" key="5">
    <source>
        <dbReference type="RuleBase" id="RU004019"/>
    </source>
</evidence>
<sequence length="1155" mass="132602">MDQDFGTLGHVQTEWTWRLIHNRYTCVISTWPMPGNGFGRLPEPLQTVAGEYCPTNYPVSQTANNEKLHPGKWNVRSELYMPQDYRQETWLQDGDSSETEDSEQYVPEFHQMSSASVKQESSSCTRNGDNGNYHPQYQSTTVPVAHGQNSDFLEINSDRCFENQKINGPASKSTKDVAVKEEPTDRSYVEPLPITNISSAASQENGKRDSCNDTRLVSIEYREEEKSARFADFYLRTKIHRRDKSQHKGIHVALFYPIESINNRRITLHLLTANNLIYPQRQQQQYGNVTRDHRGSSPPPSRPASASSSTSQWQSTFSVSSETFLQRQESWNSEAYAKRSGTPTWTELGTQLDPRSSSWDRQNGCYQKKSSPISTWNPDHINKRPSSATGVSAWSDVTVGYQQQRRGSLQLWQFLVALLDDPANAPCIAWTGRGMEFKLIEPEEVARRWGVQKNRPAMNYDKLSRSLRYYYEKGIMQKVAGERYVYKFVCDPEALFNMAYGTGASSGISGEVPSSMVRSHAVPGKGASGNEVPDLMKHTATGYSDAVFAMYSNTAAVYGSSSLHHLHQYLGGNEGFKTPSSRYHPHYPHQYSSNHHHHHHHPAPSYTETFLNYSRLSSHEAAFDSKAHEPPARDSYTQETESTSREREPVSIPYDNVQRSQLPASTVPSQSSILDGAASSKLEQAPYTCLGVGSCVKMVKTKSSEQEEEGMGFKNKQKALDTLKILDGRDISYQYHVIMSFISRAKRTLQITRDEEKLANLRDALKIFEDWVADYKENNRGKENLAYLSIETIKAFRSLAKKYDVWDDEFFRAYMNEKGDYKSLRNVKVPNGDTTWDIERNRRLKEIINRIKNDHVQWYETDVGDFRGFPTKEHVRCIVLGYSPDSMKLKKLAVQVREKFNEEDDDMDVEEERKSGVKRSRDNSSSSDSDSDSDSDSKPEKKYVKRSSEAEENEQNEKKENMLSFKDKDKALQSIKSLEGRDISYQFYAISGLVKRAERVISCTKDEQKIKNMREAIEIFENWITDYNVKGRSKENFNYLTIDIVRAFKSLAERYNIEDNGFLKIYEEVNGDYKKLRSVRFPESNVTWDVKRNEHLRELVNYIKEKHVQWFDTDVEFRGLPTAEHTQCIMWGFSYDVAKLKKLLPTLSKKLEPAD</sequence>
<feature type="region of interest" description="Disordered" evidence="6">
    <location>
        <begin position="621"/>
        <end position="650"/>
    </location>
</feature>
<dbReference type="PANTHER" id="PTHR11849">
    <property type="entry name" value="ETS"/>
    <property type="match status" value="1"/>
</dbReference>
<comment type="caution">
    <text evidence="8">The sequence shown here is derived from an EMBL/GenBank/DDBJ whole genome shotgun (WGS) entry which is preliminary data.</text>
</comment>
<keyword evidence="4 5" id="KW-0539">Nucleus</keyword>
<feature type="compositionally biased region" description="Basic and acidic residues" evidence="6">
    <location>
        <begin position="935"/>
        <end position="963"/>
    </location>
</feature>
<feature type="region of interest" description="Disordered" evidence="6">
    <location>
        <begin position="284"/>
        <end position="312"/>
    </location>
</feature>
<dbReference type="SMART" id="SM00413">
    <property type="entry name" value="ETS"/>
    <property type="match status" value="1"/>
</dbReference>
<gene>
    <name evidence="8" type="primary">Etv1</name>
    <name evidence="8" type="ORF">G6Z76_0014195</name>
</gene>
<dbReference type="GO" id="GO:0000981">
    <property type="term" value="F:DNA-binding transcription factor activity, RNA polymerase II-specific"/>
    <property type="evidence" value="ECO:0007669"/>
    <property type="project" value="TreeGrafter"/>
</dbReference>
<feature type="compositionally biased region" description="Low complexity" evidence="6">
    <location>
        <begin position="303"/>
        <end position="312"/>
    </location>
</feature>
<evidence type="ECO:0000256" key="6">
    <source>
        <dbReference type="SAM" id="MobiDB-lite"/>
    </source>
</evidence>
<dbReference type="PROSITE" id="PS50061">
    <property type="entry name" value="ETS_DOMAIN_3"/>
    <property type="match status" value="1"/>
</dbReference>
<feature type="region of interest" description="Disordered" evidence="6">
    <location>
        <begin position="111"/>
        <end position="134"/>
    </location>
</feature>
<dbReference type="GO" id="GO:0005634">
    <property type="term" value="C:nucleus"/>
    <property type="evidence" value="ECO:0007669"/>
    <property type="project" value="UniProtKB-SubCell"/>
</dbReference>
<feature type="compositionally biased region" description="Basic and acidic residues" evidence="6">
    <location>
        <begin position="173"/>
        <end position="185"/>
    </location>
</feature>
<dbReference type="Pfam" id="PF00178">
    <property type="entry name" value="Ets"/>
    <property type="match status" value="1"/>
</dbReference>
<name>A0A836K1M2_9HYME</name>
<feature type="non-terminal residue" evidence="8">
    <location>
        <position position="1155"/>
    </location>
</feature>
<dbReference type="PANTHER" id="PTHR11849:SF282">
    <property type="entry name" value="ETV5-RELATED PROTEIN ETS96B"/>
    <property type="match status" value="1"/>
</dbReference>
<accession>A0A836K1M2</accession>
<evidence type="ECO:0000256" key="2">
    <source>
        <dbReference type="ARBA" id="ARBA00005562"/>
    </source>
</evidence>
<dbReference type="Proteomes" id="UP000669903">
    <property type="component" value="Unassembled WGS sequence"/>
</dbReference>
<feature type="region of interest" description="Disordered" evidence="6">
    <location>
        <begin position="580"/>
        <end position="606"/>
    </location>
</feature>
<dbReference type="Gene3D" id="1.20.120.1250">
    <property type="entry name" value="Sulfhydryl oxidase R596, ORFan domain"/>
    <property type="match status" value="2"/>
</dbReference>
<comment type="similarity">
    <text evidence="2 5">Belongs to the ETS family.</text>
</comment>
<feature type="compositionally biased region" description="Basic and acidic residues" evidence="6">
    <location>
        <begin position="911"/>
        <end position="922"/>
    </location>
</feature>
<comment type="subcellular location">
    <subcellularLocation>
        <location evidence="1 5">Nucleus</location>
    </subcellularLocation>
</comment>
<evidence type="ECO:0000256" key="1">
    <source>
        <dbReference type="ARBA" id="ARBA00004123"/>
    </source>
</evidence>
<dbReference type="GO" id="GO:0043565">
    <property type="term" value="F:sequence-specific DNA binding"/>
    <property type="evidence" value="ECO:0007669"/>
    <property type="project" value="InterPro"/>
</dbReference>
<keyword evidence="9" id="KW-1185">Reference proteome</keyword>
<dbReference type="PROSITE" id="PS00345">
    <property type="entry name" value="ETS_DOMAIN_1"/>
    <property type="match status" value="1"/>
</dbReference>
<evidence type="ECO:0000313" key="8">
    <source>
        <dbReference type="EMBL" id="KAG5328119.1"/>
    </source>
</evidence>
<dbReference type="EMBL" id="JAANIC010006835">
    <property type="protein sequence ID" value="KAG5328119.1"/>
    <property type="molecule type" value="Genomic_DNA"/>
</dbReference>
<feature type="non-terminal residue" evidence="8">
    <location>
        <position position="1"/>
    </location>
</feature>
<dbReference type="InterPro" id="IPR000418">
    <property type="entry name" value="Ets_dom"/>
</dbReference>